<dbReference type="Proteomes" id="UP000800200">
    <property type="component" value="Unassembled WGS sequence"/>
</dbReference>
<organism evidence="1 2">
    <name type="scientific">Zopfia rhizophila CBS 207.26</name>
    <dbReference type="NCBI Taxonomy" id="1314779"/>
    <lineage>
        <taxon>Eukaryota</taxon>
        <taxon>Fungi</taxon>
        <taxon>Dikarya</taxon>
        <taxon>Ascomycota</taxon>
        <taxon>Pezizomycotina</taxon>
        <taxon>Dothideomycetes</taxon>
        <taxon>Dothideomycetes incertae sedis</taxon>
        <taxon>Zopfiaceae</taxon>
        <taxon>Zopfia</taxon>
    </lineage>
</organism>
<gene>
    <name evidence="1" type="ORF">K469DRAFT_787231</name>
</gene>
<dbReference type="AlphaFoldDB" id="A0A6A6DW35"/>
<proteinExistence type="predicted"/>
<name>A0A6A6DW35_9PEZI</name>
<evidence type="ECO:0000313" key="1">
    <source>
        <dbReference type="EMBL" id="KAF2182995.1"/>
    </source>
</evidence>
<reference evidence="1" key="1">
    <citation type="journal article" date="2020" name="Stud. Mycol.">
        <title>101 Dothideomycetes genomes: a test case for predicting lifestyles and emergence of pathogens.</title>
        <authorList>
            <person name="Haridas S."/>
            <person name="Albert R."/>
            <person name="Binder M."/>
            <person name="Bloem J."/>
            <person name="Labutti K."/>
            <person name="Salamov A."/>
            <person name="Andreopoulos B."/>
            <person name="Baker S."/>
            <person name="Barry K."/>
            <person name="Bills G."/>
            <person name="Bluhm B."/>
            <person name="Cannon C."/>
            <person name="Castanera R."/>
            <person name="Culley D."/>
            <person name="Daum C."/>
            <person name="Ezra D."/>
            <person name="Gonzalez J."/>
            <person name="Henrissat B."/>
            <person name="Kuo A."/>
            <person name="Liang C."/>
            <person name="Lipzen A."/>
            <person name="Lutzoni F."/>
            <person name="Magnuson J."/>
            <person name="Mondo S."/>
            <person name="Nolan M."/>
            <person name="Ohm R."/>
            <person name="Pangilinan J."/>
            <person name="Park H.-J."/>
            <person name="Ramirez L."/>
            <person name="Alfaro M."/>
            <person name="Sun H."/>
            <person name="Tritt A."/>
            <person name="Yoshinaga Y."/>
            <person name="Zwiers L.-H."/>
            <person name="Turgeon B."/>
            <person name="Goodwin S."/>
            <person name="Spatafora J."/>
            <person name="Crous P."/>
            <person name="Grigoriev I."/>
        </authorList>
    </citation>
    <scope>NUCLEOTIDE SEQUENCE</scope>
    <source>
        <strain evidence="1">CBS 207.26</strain>
    </source>
</reference>
<protein>
    <submittedName>
        <fullName evidence="1">Uncharacterized protein</fullName>
    </submittedName>
</protein>
<evidence type="ECO:0000313" key="2">
    <source>
        <dbReference type="Proteomes" id="UP000800200"/>
    </source>
</evidence>
<dbReference type="OrthoDB" id="10637004at2759"/>
<keyword evidence="2" id="KW-1185">Reference proteome</keyword>
<accession>A0A6A6DW35</accession>
<dbReference type="EMBL" id="ML994645">
    <property type="protein sequence ID" value="KAF2182995.1"/>
    <property type="molecule type" value="Genomic_DNA"/>
</dbReference>
<sequence>MKGAESELSVMLAYTGIKIRHHRRCSFATASVAGQVYRNRKQAYKHDKGFSSYIAPSSIFTAMHIKPGALDDLFTLDISVHPGRIDCSYPLPSIQYQILLLLSQTNKLETFKPPLADGRALLEPQEKIVAHMMYFETFWKLAVQPVCTLETLHLKDVTISRSTLGNLDSLMRAHKGTLRRISLYDVWIQRPKTIVNFLTTIADHLDLEYLSWKELMVENSNWITTGRVSCAWEPDGFEHNEKMNEDKGQDPDSG</sequence>